<dbReference type="Proteomes" id="UP000838763">
    <property type="component" value="Unassembled WGS sequence"/>
</dbReference>
<keyword evidence="11" id="KW-0472">Membrane</keyword>
<dbReference type="Gene3D" id="3.90.550.50">
    <property type="match status" value="1"/>
</dbReference>
<dbReference type="Gene3D" id="3.50.4.10">
    <property type="entry name" value="Hepatocyte Growth Factor"/>
    <property type="match status" value="1"/>
</dbReference>
<dbReference type="GO" id="GO:0016263">
    <property type="term" value="F:glycoprotein-N-acetylgalactosamine 3-beta-galactosyltransferase activity"/>
    <property type="evidence" value="ECO:0007669"/>
    <property type="project" value="UniProtKB-EC"/>
</dbReference>
<evidence type="ECO:0000256" key="3">
    <source>
        <dbReference type="ARBA" id="ARBA00006462"/>
    </source>
</evidence>
<organism evidence="13 14">
    <name type="scientific">Parascedosporium putredinis</name>
    <dbReference type="NCBI Taxonomy" id="1442378"/>
    <lineage>
        <taxon>Eukaryota</taxon>
        <taxon>Fungi</taxon>
        <taxon>Dikarya</taxon>
        <taxon>Ascomycota</taxon>
        <taxon>Pezizomycotina</taxon>
        <taxon>Sordariomycetes</taxon>
        <taxon>Hypocreomycetidae</taxon>
        <taxon>Microascales</taxon>
        <taxon>Microascaceae</taxon>
        <taxon>Parascedosporium</taxon>
    </lineage>
</organism>
<comment type="similarity">
    <text evidence="3">Belongs to the glycosyltransferase 31 family. Beta3-Gal-T subfamily.</text>
</comment>
<dbReference type="EMBL" id="CALLCH030000020">
    <property type="protein sequence ID" value="CAI4219771.1"/>
    <property type="molecule type" value="Genomic_DNA"/>
</dbReference>
<evidence type="ECO:0000256" key="9">
    <source>
        <dbReference type="ARBA" id="ARBA00022968"/>
    </source>
</evidence>
<evidence type="ECO:0000256" key="11">
    <source>
        <dbReference type="ARBA" id="ARBA00023136"/>
    </source>
</evidence>
<evidence type="ECO:0000256" key="4">
    <source>
        <dbReference type="ARBA" id="ARBA00012557"/>
    </source>
</evidence>
<evidence type="ECO:0000313" key="14">
    <source>
        <dbReference type="Proteomes" id="UP000838763"/>
    </source>
</evidence>
<evidence type="ECO:0000256" key="2">
    <source>
        <dbReference type="ARBA" id="ARBA00004922"/>
    </source>
</evidence>
<evidence type="ECO:0000256" key="7">
    <source>
        <dbReference type="ARBA" id="ARBA00022692"/>
    </source>
</evidence>
<evidence type="ECO:0000256" key="10">
    <source>
        <dbReference type="ARBA" id="ARBA00022989"/>
    </source>
</evidence>
<evidence type="ECO:0000256" key="1">
    <source>
        <dbReference type="ARBA" id="ARBA00004606"/>
    </source>
</evidence>
<feature type="domain" description="Fringe-like glycosyltransferase" evidence="12">
    <location>
        <begin position="84"/>
        <end position="153"/>
    </location>
</feature>
<comment type="subcellular location">
    <subcellularLocation>
        <location evidence="1">Membrane</location>
        <topology evidence="1">Single-pass type II membrane protein</topology>
    </subcellularLocation>
</comment>
<dbReference type="GO" id="GO:0016020">
    <property type="term" value="C:membrane"/>
    <property type="evidence" value="ECO:0007669"/>
    <property type="project" value="UniProtKB-SubCell"/>
</dbReference>
<dbReference type="PANTHER" id="PTHR23033">
    <property type="entry name" value="BETA1,3-GALACTOSYLTRANSFERASE"/>
    <property type="match status" value="1"/>
</dbReference>
<accession>A0A9P1HC07</accession>
<comment type="caution">
    <text evidence="13">The sequence shown here is derived from an EMBL/GenBank/DDBJ whole genome shotgun (WGS) entry which is preliminary data.</text>
</comment>
<dbReference type="GO" id="GO:0000166">
    <property type="term" value="F:nucleotide binding"/>
    <property type="evidence" value="ECO:0007669"/>
    <property type="project" value="UniProtKB-KW"/>
</dbReference>
<keyword evidence="14" id="KW-1185">Reference proteome</keyword>
<evidence type="ECO:0000256" key="8">
    <source>
        <dbReference type="ARBA" id="ARBA00022741"/>
    </source>
</evidence>
<evidence type="ECO:0000313" key="13">
    <source>
        <dbReference type="EMBL" id="CAI4219771.1"/>
    </source>
</evidence>
<evidence type="ECO:0000256" key="6">
    <source>
        <dbReference type="ARBA" id="ARBA00022679"/>
    </source>
</evidence>
<gene>
    <name evidence="13" type="ORF">PPNO1_LOCUS9318</name>
</gene>
<evidence type="ECO:0000259" key="12">
    <source>
        <dbReference type="Pfam" id="PF02434"/>
    </source>
</evidence>
<keyword evidence="7" id="KW-0812">Transmembrane</keyword>
<dbReference type="AlphaFoldDB" id="A0A9P1HC07"/>
<dbReference type="InterPro" id="IPR026050">
    <property type="entry name" value="C1GALT1/C1GALT1_chp1"/>
</dbReference>
<keyword evidence="8" id="KW-0547">Nucleotide-binding</keyword>
<evidence type="ECO:0000256" key="5">
    <source>
        <dbReference type="ARBA" id="ARBA00022676"/>
    </source>
</evidence>
<keyword evidence="5" id="KW-0328">Glycosyltransferase</keyword>
<protein>
    <recommendedName>
        <fullName evidence="4">N-acetylgalactosaminide beta-1,3-galactosyltransferase</fullName>
        <ecNumber evidence="4">2.4.1.122</ecNumber>
    </recommendedName>
</protein>
<proteinExistence type="inferred from homology"/>
<reference evidence="13" key="1">
    <citation type="submission" date="2022-11" db="EMBL/GenBank/DDBJ databases">
        <authorList>
            <person name="Scott C."/>
            <person name="Bruce N."/>
        </authorList>
    </citation>
    <scope>NUCLEOTIDE SEQUENCE</scope>
</reference>
<keyword evidence="10" id="KW-1133">Transmembrane helix</keyword>
<dbReference type="OrthoDB" id="414175at2759"/>
<sequence length="398" mass="45226">MPGQNSSIVLIVKTGATEAFSKIPTQLQTILRCAPDVLDKIKAGDDFNLYRAQKECLVAQADCTRHRDKNKEGWNMDKYKNIHIAEKAYNLRPGRDWYVVIDADTYLFWTTLVAFLERLDPTRKLLLGSIAHYLDFPFAHGGSGYIMSRGAMDDFVGGHPGIGNTYDKRASEVCCGDWMFSKAMKETSDIPVTQAFPTINGDKIWSMSFGPTHWCQPLATMHHVDSEEMSLFWEYEMKFYLKNTLPGGPGPRPILLRDMYQEYYVPKSTETRENWNNISDDWIYLDRAPHNDDEKSRRVMTFGQSATEKAAAKSLENCRAACEKRPECFQYSYFGDGKCGLAKSFKIGYPTNREEDPAKRQTSGWLGERIKAWVDEQGECAAPVWPVVKKGLFGMGTS</sequence>
<keyword evidence="6" id="KW-0808">Transferase</keyword>
<dbReference type="EC" id="2.4.1.122" evidence="4"/>
<dbReference type="Pfam" id="PF02434">
    <property type="entry name" value="Fringe"/>
    <property type="match status" value="1"/>
</dbReference>
<dbReference type="InterPro" id="IPR003378">
    <property type="entry name" value="Fringe-like_glycosylTrfase"/>
</dbReference>
<comment type="pathway">
    <text evidence="2">Protein modification; protein glycosylation.</text>
</comment>
<name>A0A9P1HC07_9PEZI</name>
<dbReference type="PANTHER" id="PTHR23033:SF40">
    <property type="entry name" value="APPLE DOMAIN-CONTAINING PROTEIN"/>
    <property type="match status" value="1"/>
</dbReference>
<keyword evidence="9" id="KW-0735">Signal-anchor</keyword>